<dbReference type="EMBL" id="KK853027">
    <property type="protein sequence ID" value="KDR12293.1"/>
    <property type="molecule type" value="Genomic_DNA"/>
</dbReference>
<evidence type="ECO:0000313" key="2">
    <source>
        <dbReference type="EMBL" id="KDR12293.1"/>
    </source>
</evidence>
<keyword evidence="3" id="KW-1185">Reference proteome</keyword>
<name>A0A067R3A3_ZOONE</name>
<feature type="compositionally biased region" description="Basic and acidic residues" evidence="1">
    <location>
        <begin position="1"/>
        <end position="19"/>
    </location>
</feature>
<sequence length="143" mass="16663">MRRRMAQHDNPKFHSEKQHKGCTNGVDRWVRQTGGSCPYTRRKVMRTCRLHHAHLYPNGCKWSQLTDRQNKYVHHFSGNIPDKRHNMACHINKDLTPYNIFMLYFASVITLQYLDALGKGPSALSDVTESEMFVFGDYHPNGI</sequence>
<dbReference type="InParanoid" id="A0A067R3A3"/>
<evidence type="ECO:0000313" key="3">
    <source>
        <dbReference type="Proteomes" id="UP000027135"/>
    </source>
</evidence>
<dbReference type="Proteomes" id="UP000027135">
    <property type="component" value="Unassembled WGS sequence"/>
</dbReference>
<reference evidence="2 3" key="1">
    <citation type="journal article" date="2014" name="Nat. Commun.">
        <title>Molecular traces of alternative social organization in a termite genome.</title>
        <authorList>
            <person name="Terrapon N."/>
            <person name="Li C."/>
            <person name="Robertson H.M."/>
            <person name="Ji L."/>
            <person name="Meng X."/>
            <person name="Booth W."/>
            <person name="Chen Z."/>
            <person name="Childers C.P."/>
            <person name="Glastad K.M."/>
            <person name="Gokhale K."/>
            <person name="Gowin J."/>
            <person name="Gronenberg W."/>
            <person name="Hermansen R.A."/>
            <person name="Hu H."/>
            <person name="Hunt B.G."/>
            <person name="Huylmans A.K."/>
            <person name="Khalil S.M."/>
            <person name="Mitchell R.D."/>
            <person name="Munoz-Torres M.C."/>
            <person name="Mustard J.A."/>
            <person name="Pan H."/>
            <person name="Reese J.T."/>
            <person name="Scharf M.E."/>
            <person name="Sun F."/>
            <person name="Vogel H."/>
            <person name="Xiao J."/>
            <person name="Yang W."/>
            <person name="Yang Z."/>
            <person name="Yang Z."/>
            <person name="Zhou J."/>
            <person name="Zhu J."/>
            <person name="Brent C.S."/>
            <person name="Elsik C.G."/>
            <person name="Goodisman M.A."/>
            <person name="Liberles D.A."/>
            <person name="Roe R.M."/>
            <person name="Vargo E.L."/>
            <person name="Vilcinskas A."/>
            <person name="Wang J."/>
            <person name="Bornberg-Bauer E."/>
            <person name="Korb J."/>
            <person name="Zhang G."/>
            <person name="Liebig J."/>
        </authorList>
    </citation>
    <scope>NUCLEOTIDE SEQUENCE [LARGE SCALE GENOMIC DNA]</scope>
    <source>
        <tissue evidence="2">Whole organism</tissue>
    </source>
</reference>
<feature type="region of interest" description="Disordered" evidence="1">
    <location>
        <begin position="1"/>
        <end position="20"/>
    </location>
</feature>
<organism evidence="2 3">
    <name type="scientific">Zootermopsis nevadensis</name>
    <name type="common">Dampwood termite</name>
    <dbReference type="NCBI Taxonomy" id="136037"/>
    <lineage>
        <taxon>Eukaryota</taxon>
        <taxon>Metazoa</taxon>
        <taxon>Ecdysozoa</taxon>
        <taxon>Arthropoda</taxon>
        <taxon>Hexapoda</taxon>
        <taxon>Insecta</taxon>
        <taxon>Pterygota</taxon>
        <taxon>Neoptera</taxon>
        <taxon>Polyneoptera</taxon>
        <taxon>Dictyoptera</taxon>
        <taxon>Blattodea</taxon>
        <taxon>Blattoidea</taxon>
        <taxon>Termitoidae</taxon>
        <taxon>Termopsidae</taxon>
        <taxon>Zootermopsis</taxon>
    </lineage>
</organism>
<gene>
    <name evidence="2" type="ORF">L798_13810</name>
</gene>
<protein>
    <submittedName>
        <fullName evidence="2">Uncharacterized protein</fullName>
    </submittedName>
</protein>
<proteinExistence type="predicted"/>
<evidence type="ECO:0000256" key="1">
    <source>
        <dbReference type="SAM" id="MobiDB-lite"/>
    </source>
</evidence>
<accession>A0A067R3A3</accession>
<dbReference type="AlphaFoldDB" id="A0A067R3A3"/>